<evidence type="ECO:0000313" key="1">
    <source>
        <dbReference type="EMBL" id="MFC7360242.1"/>
    </source>
</evidence>
<reference evidence="2" key="1">
    <citation type="journal article" date="2019" name="Int. J. Syst. Evol. Microbiol.">
        <title>The Global Catalogue of Microorganisms (GCM) 10K type strain sequencing project: providing services to taxonomists for standard genome sequencing and annotation.</title>
        <authorList>
            <consortium name="The Broad Institute Genomics Platform"/>
            <consortium name="The Broad Institute Genome Sequencing Center for Infectious Disease"/>
            <person name="Wu L."/>
            <person name="Ma J."/>
        </authorList>
    </citation>
    <scope>NUCLEOTIDE SEQUENCE [LARGE SCALE GENOMIC DNA]</scope>
    <source>
        <strain evidence="2">FCH27</strain>
    </source>
</reference>
<dbReference type="PANTHER" id="PTHR37943:SF1">
    <property type="entry name" value="PROTEIN VES"/>
    <property type="match status" value="1"/>
</dbReference>
<dbReference type="Gene3D" id="2.60.120.10">
    <property type="entry name" value="Jelly Rolls"/>
    <property type="match status" value="1"/>
</dbReference>
<gene>
    <name evidence="1" type="ORF">ACFQO6_08145</name>
</gene>
<keyword evidence="2" id="KW-1185">Reference proteome</keyword>
<dbReference type="CDD" id="cd20293">
    <property type="entry name" value="cupin_HutD_N"/>
    <property type="match status" value="1"/>
</dbReference>
<dbReference type="RefSeq" id="WP_255891903.1">
    <property type="nucleotide sequence ID" value="NZ_JAFMZM010000005.1"/>
</dbReference>
<dbReference type="InterPro" id="IPR011051">
    <property type="entry name" value="RmlC_Cupin_sf"/>
</dbReference>
<dbReference type="PANTHER" id="PTHR37943">
    <property type="entry name" value="PROTEIN VES"/>
    <property type="match status" value="1"/>
</dbReference>
<proteinExistence type="predicted"/>
<sequence>MAPIVRSDEVVPQPWANGGGTTRELLRDDDGAWRISLADIGADGPFSAFPGRHRLLTLVEGPVLDLEVDGEAHVVEPHRPFAFSGDAVVVASVPEGAVRVLNVVVDPQVVSPFVTVLELGRSSAVPLAEDQAAYVMQGSDSGCLVTGRGALSGRCTVAVITLQRH</sequence>
<dbReference type="InterPro" id="IPR010282">
    <property type="entry name" value="Uncharacterised_HutD/Ves"/>
</dbReference>
<protein>
    <submittedName>
        <fullName evidence="1">HutD family protein</fullName>
    </submittedName>
</protein>
<dbReference type="InterPro" id="IPR014710">
    <property type="entry name" value="RmlC-like_jellyroll"/>
</dbReference>
<comment type="caution">
    <text evidence="1">The sequence shown here is derived from an EMBL/GenBank/DDBJ whole genome shotgun (WGS) entry which is preliminary data.</text>
</comment>
<dbReference type="Pfam" id="PF05962">
    <property type="entry name" value="HutD"/>
    <property type="match status" value="1"/>
</dbReference>
<name>A0ABW2N317_9ACTN</name>
<organism evidence="1 2">
    <name type="scientific">Nocardioides astragali</name>
    <dbReference type="NCBI Taxonomy" id="1776736"/>
    <lineage>
        <taxon>Bacteria</taxon>
        <taxon>Bacillati</taxon>
        <taxon>Actinomycetota</taxon>
        <taxon>Actinomycetes</taxon>
        <taxon>Propionibacteriales</taxon>
        <taxon>Nocardioidaceae</taxon>
        <taxon>Nocardioides</taxon>
    </lineage>
</organism>
<dbReference type="Proteomes" id="UP001596524">
    <property type="component" value="Unassembled WGS sequence"/>
</dbReference>
<dbReference type="SUPFAM" id="SSF51182">
    <property type="entry name" value="RmlC-like cupins"/>
    <property type="match status" value="1"/>
</dbReference>
<evidence type="ECO:0000313" key="2">
    <source>
        <dbReference type="Proteomes" id="UP001596524"/>
    </source>
</evidence>
<dbReference type="EMBL" id="JBHTCH010000006">
    <property type="protein sequence ID" value="MFC7360242.1"/>
    <property type="molecule type" value="Genomic_DNA"/>
</dbReference>
<accession>A0ABW2N317</accession>